<protein>
    <submittedName>
        <fullName evidence="6">Related to cytochrome b-type NAD(P)H oxidoreductase</fullName>
    </submittedName>
</protein>
<feature type="domain" description="Cytochrome b5 heme-binding" evidence="5">
    <location>
        <begin position="288"/>
        <end position="356"/>
    </location>
</feature>
<dbReference type="PROSITE" id="PS50255">
    <property type="entry name" value="CYTOCHROME_B5_2"/>
    <property type="match status" value="1"/>
</dbReference>
<evidence type="ECO:0000256" key="4">
    <source>
        <dbReference type="SAM" id="MobiDB-lite"/>
    </source>
</evidence>
<dbReference type="Pfam" id="PF00173">
    <property type="entry name" value="Cyt-b5"/>
    <property type="match status" value="1"/>
</dbReference>
<dbReference type="Proteomes" id="UP001187682">
    <property type="component" value="Unassembled WGS sequence"/>
</dbReference>
<evidence type="ECO:0000256" key="3">
    <source>
        <dbReference type="ARBA" id="ARBA00023004"/>
    </source>
</evidence>
<dbReference type="GO" id="GO:0046872">
    <property type="term" value="F:metal ion binding"/>
    <property type="evidence" value="ECO:0007669"/>
    <property type="project" value="UniProtKB-KW"/>
</dbReference>
<dbReference type="InterPro" id="IPR036400">
    <property type="entry name" value="Cyt_B5-like_heme/steroid_sf"/>
</dbReference>
<dbReference type="Gene3D" id="3.10.120.10">
    <property type="entry name" value="Cytochrome b5-like heme/steroid binding domain"/>
    <property type="match status" value="1"/>
</dbReference>
<dbReference type="GO" id="GO:0020037">
    <property type="term" value="F:heme binding"/>
    <property type="evidence" value="ECO:0007669"/>
    <property type="project" value="TreeGrafter"/>
</dbReference>
<dbReference type="EMBL" id="ONZQ02000006">
    <property type="protein sequence ID" value="SPO02069.1"/>
    <property type="molecule type" value="Genomic_DNA"/>
</dbReference>
<feature type="region of interest" description="Disordered" evidence="4">
    <location>
        <begin position="37"/>
        <end position="252"/>
    </location>
</feature>
<dbReference type="PANTHER" id="PTHR46237:SF1">
    <property type="entry name" value="CYTOCHROME B5 REDUCTASE 4"/>
    <property type="match status" value="1"/>
</dbReference>
<accession>A0AAE8SV70</accession>
<dbReference type="SUPFAM" id="SSF55856">
    <property type="entry name" value="Cytochrome b5-like heme/steroid binding domain"/>
    <property type="match status" value="1"/>
</dbReference>
<dbReference type="GO" id="GO:0005737">
    <property type="term" value="C:cytoplasm"/>
    <property type="evidence" value="ECO:0007669"/>
    <property type="project" value="TreeGrafter"/>
</dbReference>
<organism evidence="6 7">
    <name type="scientific">Cephalotrichum gorgonifer</name>
    <dbReference type="NCBI Taxonomy" id="2041049"/>
    <lineage>
        <taxon>Eukaryota</taxon>
        <taxon>Fungi</taxon>
        <taxon>Dikarya</taxon>
        <taxon>Ascomycota</taxon>
        <taxon>Pezizomycotina</taxon>
        <taxon>Sordariomycetes</taxon>
        <taxon>Hypocreomycetidae</taxon>
        <taxon>Microascales</taxon>
        <taxon>Microascaceae</taxon>
        <taxon>Cephalotrichum</taxon>
    </lineage>
</organism>
<feature type="compositionally biased region" description="Polar residues" evidence="4">
    <location>
        <begin position="185"/>
        <end position="203"/>
    </location>
</feature>
<evidence type="ECO:0000256" key="2">
    <source>
        <dbReference type="ARBA" id="ARBA00022723"/>
    </source>
</evidence>
<dbReference type="InterPro" id="IPR001199">
    <property type="entry name" value="Cyt_B5-like_heme/steroid-bd"/>
</dbReference>
<keyword evidence="7" id="KW-1185">Reference proteome</keyword>
<dbReference type="FunFam" id="3.10.120.10:FF:000001">
    <property type="entry name" value="Cytochrome b5 reductase 4"/>
    <property type="match status" value="1"/>
</dbReference>
<evidence type="ECO:0000259" key="5">
    <source>
        <dbReference type="PROSITE" id="PS50255"/>
    </source>
</evidence>
<feature type="compositionally biased region" description="Pro residues" evidence="4">
    <location>
        <begin position="207"/>
        <end position="218"/>
    </location>
</feature>
<comment type="caution">
    <text evidence="6">The sequence shown here is derived from an EMBL/GenBank/DDBJ whole genome shotgun (WGS) entry which is preliminary data.</text>
</comment>
<evidence type="ECO:0000313" key="6">
    <source>
        <dbReference type="EMBL" id="SPO02069.1"/>
    </source>
</evidence>
<evidence type="ECO:0000313" key="7">
    <source>
        <dbReference type="Proteomes" id="UP001187682"/>
    </source>
</evidence>
<gene>
    <name evidence="6" type="ORF">DNG_04742</name>
</gene>
<dbReference type="SMART" id="SM01117">
    <property type="entry name" value="Cyt-b5"/>
    <property type="match status" value="1"/>
</dbReference>
<dbReference type="InterPro" id="IPR051872">
    <property type="entry name" value="Cytochrome_b5/Flavoprotein_Rdt"/>
</dbReference>
<feature type="compositionally biased region" description="Pro residues" evidence="4">
    <location>
        <begin position="156"/>
        <end position="182"/>
    </location>
</feature>
<name>A0AAE8SV70_9PEZI</name>
<keyword evidence="2" id="KW-0479">Metal-binding</keyword>
<evidence type="ECO:0000256" key="1">
    <source>
        <dbReference type="ARBA" id="ARBA00022617"/>
    </source>
</evidence>
<sequence length="368" mass="39185">MAVIGISLIVASVLWVLVRPPPWLAHFLLGFRAPRSAIDKPKPARGDDKHTDGDGEAIGAAAPARSDGAQGQEDVPAIHLSTPDIRADDKAANDRALMPPPPLVRPPTTSQKVDAEPTNDVAARDRSLMPPPPLARTPSTEKKDDAEQTTPKARPSQPPRPPVPDFALPPPSAPTLLPPVPSFPAANSPQRAGNSGLSPTPNRLPSLFPPTGPRPSPLPDRGRPSGSSSSLAPPPTHSVKPAKPSRKVILSPGHSPLDWASISGPTSDLRNLPPSTPYLRVTPSMLKRQHGRKGTDAWMVLGGRVYNVSPYADYHPGGVPELMRGAGKDGTKLFGEVHPWVNYEGMLQACLVGVYVEEGEKNKMEEMD</sequence>
<dbReference type="AlphaFoldDB" id="A0AAE8SV70"/>
<reference evidence="6" key="1">
    <citation type="submission" date="2018-03" db="EMBL/GenBank/DDBJ databases">
        <authorList>
            <person name="Guldener U."/>
        </authorList>
    </citation>
    <scope>NUCLEOTIDE SEQUENCE</scope>
</reference>
<dbReference type="PANTHER" id="PTHR46237">
    <property type="entry name" value="CYTOCHROME B5 REDUCTASE 4 FAMILY MEMBER"/>
    <property type="match status" value="1"/>
</dbReference>
<dbReference type="GO" id="GO:0004128">
    <property type="term" value="F:cytochrome-b5 reductase activity, acting on NAD(P)H"/>
    <property type="evidence" value="ECO:0007669"/>
    <property type="project" value="TreeGrafter"/>
</dbReference>
<proteinExistence type="predicted"/>
<keyword evidence="3" id="KW-0408">Iron</keyword>
<keyword evidence="1" id="KW-0349">Heme</keyword>
<feature type="compositionally biased region" description="Basic and acidic residues" evidence="4">
    <location>
        <begin position="37"/>
        <end position="53"/>
    </location>
</feature>